<keyword evidence="2" id="KW-0805">Transcription regulation</keyword>
<name>A0ABT1K1N6_9ACTN</name>
<dbReference type="SUPFAM" id="SSF53850">
    <property type="entry name" value="Periplasmic binding protein-like II"/>
    <property type="match status" value="1"/>
</dbReference>
<dbReference type="PANTHER" id="PTHR30346">
    <property type="entry name" value="TRANSCRIPTIONAL DUAL REGULATOR HCAR-RELATED"/>
    <property type="match status" value="1"/>
</dbReference>
<dbReference type="Gene3D" id="3.40.190.10">
    <property type="entry name" value="Periplasmic binding protein-like II"/>
    <property type="match status" value="2"/>
</dbReference>
<sequence length="295" mass="33137">MELRDIEIFLTLAEELHFGRTAERMHLTSARISQAIKKQERDLGGPLFERNSRSVRLTPLGRQLRDELQPIRLALRDTMRRARAAATGVTATLRVGTMNGNGHDLRPYWDAFHARHPRWELRFRHAPFVDPFGGLRRGEIDVLIAWLPIAEPDLVMGPVLFSDSRVLAVALDHPLAARPSVTVESIADFRHSGTTSVPDYWESAFVPFHTPGGRPIERGPLVTSADDIMTLVSTGEIVNVFPAHTARYWPRPDVLWLPLTGLERFAFGMVWRGEAENDVIRALAAVVRDLGTSAF</sequence>
<evidence type="ECO:0000256" key="1">
    <source>
        <dbReference type="ARBA" id="ARBA00009437"/>
    </source>
</evidence>
<evidence type="ECO:0000256" key="4">
    <source>
        <dbReference type="ARBA" id="ARBA00023163"/>
    </source>
</evidence>
<accession>A0ABT1K1N6</accession>
<keyword evidence="7" id="KW-1185">Reference proteome</keyword>
<comment type="similarity">
    <text evidence="1">Belongs to the LysR transcriptional regulatory family.</text>
</comment>
<feature type="domain" description="HTH lysR-type" evidence="5">
    <location>
        <begin position="1"/>
        <end position="58"/>
    </location>
</feature>
<evidence type="ECO:0000259" key="5">
    <source>
        <dbReference type="PROSITE" id="PS50931"/>
    </source>
</evidence>
<dbReference type="Pfam" id="PF00126">
    <property type="entry name" value="HTH_1"/>
    <property type="match status" value="1"/>
</dbReference>
<gene>
    <name evidence="6" type="ORF">HD595_004032</name>
</gene>
<proteinExistence type="inferred from homology"/>
<keyword evidence="3 6" id="KW-0238">DNA-binding</keyword>
<organism evidence="6 7">
    <name type="scientific">Nonomuraea roseoviolacea subsp. carminata</name>
    <dbReference type="NCBI Taxonomy" id="160689"/>
    <lineage>
        <taxon>Bacteria</taxon>
        <taxon>Bacillati</taxon>
        <taxon>Actinomycetota</taxon>
        <taxon>Actinomycetes</taxon>
        <taxon>Streptosporangiales</taxon>
        <taxon>Streptosporangiaceae</taxon>
        <taxon>Nonomuraea</taxon>
    </lineage>
</organism>
<dbReference type="PROSITE" id="PS50931">
    <property type="entry name" value="HTH_LYSR"/>
    <property type="match status" value="1"/>
</dbReference>
<dbReference type="EMBL" id="JAMZEC010000001">
    <property type="protein sequence ID" value="MCP2347910.1"/>
    <property type="molecule type" value="Genomic_DNA"/>
</dbReference>
<evidence type="ECO:0000256" key="3">
    <source>
        <dbReference type="ARBA" id="ARBA00023125"/>
    </source>
</evidence>
<evidence type="ECO:0000256" key="2">
    <source>
        <dbReference type="ARBA" id="ARBA00023015"/>
    </source>
</evidence>
<evidence type="ECO:0000313" key="6">
    <source>
        <dbReference type="EMBL" id="MCP2347910.1"/>
    </source>
</evidence>
<dbReference type="SUPFAM" id="SSF46785">
    <property type="entry name" value="Winged helix' DNA-binding domain"/>
    <property type="match status" value="1"/>
</dbReference>
<dbReference type="GO" id="GO:0003677">
    <property type="term" value="F:DNA binding"/>
    <property type="evidence" value="ECO:0007669"/>
    <property type="project" value="UniProtKB-KW"/>
</dbReference>
<dbReference type="Proteomes" id="UP001320766">
    <property type="component" value="Unassembled WGS sequence"/>
</dbReference>
<evidence type="ECO:0000313" key="7">
    <source>
        <dbReference type="Proteomes" id="UP001320766"/>
    </source>
</evidence>
<keyword evidence="4" id="KW-0804">Transcription</keyword>
<dbReference type="InterPro" id="IPR036388">
    <property type="entry name" value="WH-like_DNA-bd_sf"/>
</dbReference>
<reference evidence="6 7" key="1">
    <citation type="submission" date="2022-06" db="EMBL/GenBank/DDBJ databases">
        <title>Sequencing the genomes of 1000 actinobacteria strains.</title>
        <authorList>
            <person name="Klenk H.-P."/>
        </authorList>
    </citation>
    <scope>NUCLEOTIDE SEQUENCE [LARGE SCALE GENOMIC DNA]</scope>
    <source>
        <strain evidence="6 7">DSM 44170</strain>
    </source>
</reference>
<dbReference type="PANTHER" id="PTHR30346:SF0">
    <property type="entry name" value="HCA OPERON TRANSCRIPTIONAL ACTIVATOR HCAR"/>
    <property type="match status" value="1"/>
</dbReference>
<protein>
    <submittedName>
        <fullName evidence="6">DNA-binding transcriptional LysR family regulator</fullName>
    </submittedName>
</protein>
<dbReference type="InterPro" id="IPR005119">
    <property type="entry name" value="LysR_subst-bd"/>
</dbReference>
<dbReference type="InterPro" id="IPR036390">
    <property type="entry name" value="WH_DNA-bd_sf"/>
</dbReference>
<dbReference type="RefSeq" id="WP_253771226.1">
    <property type="nucleotide sequence ID" value="NZ_BAAAVE010000004.1"/>
</dbReference>
<dbReference type="Pfam" id="PF03466">
    <property type="entry name" value="LysR_substrate"/>
    <property type="match status" value="1"/>
</dbReference>
<comment type="caution">
    <text evidence="6">The sequence shown here is derived from an EMBL/GenBank/DDBJ whole genome shotgun (WGS) entry which is preliminary data.</text>
</comment>
<dbReference type="InterPro" id="IPR000847">
    <property type="entry name" value="LysR_HTH_N"/>
</dbReference>
<dbReference type="Gene3D" id="1.10.10.10">
    <property type="entry name" value="Winged helix-like DNA-binding domain superfamily/Winged helix DNA-binding domain"/>
    <property type="match status" value="1"/>
</dbReference>